<gene>
    <name evidence="2" type="ORF">RM590_16485</name>
</gene>
<dbReference type="EMBL" id="JAVREL010000008">
    <property type="protein sequence ID" value="MDT0344202.1"/>
    <property type="molecule type" value="Genomic_DNA"/>
</dbReference>
<comment type="caution">
    <text evidence="2">The sequence shown here is derived from an EMBL/GenBank/DDBJ whole genome shotgun (WGS) entry which is preliminary data.</text>
</comment>
<dbReference type="RefSeq" id="WP_311705323.1">
    <property type="nucleotide sequence ID" value="NZ_JAVREL010000008.1"/>
</dbReference>
<protein>
    <recommendedName>
        <fullName evidence="4">Transposase</fullName>
    </recommendedName>
</protein>
<sequence>MYSAAKIADCDPKTVRRYVEARNAGRPVAGPVRRARLTDAQLAKIEEWVERSQGHISARRAHEWLVSLGYSGSERTTRRAVAEAKERRRHPGNAAPRPWIAEPGLWAQFEWTGGPPVAGPDGVPRPGVGRPRPAGRRRLPVHHGLIAG</sequence>
<organism evidence="2 3">
    <name type="scientific">Streptomyces litchfieldiae</name>
    <dbReference type="NCBI Taxonomy" id="3075543"/>
    <lineage>
        <taxon>Bacteria</taxon>
        <taxon>Bacillati</taxon>
        <taxon>Actinomycetota</taxon>
        <taxon>Actinomycetes</taxon>
        <taxon>Kitasatosporales</taxon>
        <taxon>Streptomycetaceae</taxon>
        <taxon>Streptomyces</taxon>
    </lineage>
</organism>
<evidence type="ECO:0008006" key="4">
    <source>
        <dbReference type="Google" id="ProtNLM"/>
    </source>
</evidence>
<proteinExistence type="predicted"/>
<reference evidence="3" key="1">
    <citation type="submission" date="2023-07" db="EMBL/GenBank/DDBJ databases">
        <title>30 novel species of actinomycetes from the DSMZ collection.</title>
        <authorList>
            <person name="Nouioui I."/>
        </authorList>
    </citation>
    <scope>NUCLEOTIDE SEQUENCE [LARGE SCALE GENOMIC DNA]</scope>
    <source>
        <strain evidence="3">DSM 44938</strain>
    </source>
</reference>
<evidence type="ECO:0000313" key="2">
    <source>
        <dbReference type="EMBL" id="MDT0344202.1"/>
    </source>
</evidence>
<evidence type="ECO:0000313" key="3">
    <source>
        <dbReference type="Proteomes" id="UP001183246"/>
    </source>
</evidence>
<keyword evidence="3" id="KW-1185">Reference proteome</keyword>
<evidence type="ECO:0000256" key="1">
    <source>
        <dbReference type="SAM" id="MobiDB-lite"/>
    </source>
</evidence>
<feature type="region of interest" description="Disordered" evidence="1">
    <location>
        <begin position="126"/>
        <end position="148"/>
    </location>
</feature>
<accession>A0ABU2MS10</accession>
<dbReference type="Proteomes" id="UP001183246">
    <property type="component" value="Unassembled WGS sequence"/>
</dbReference>
<name>A0ABU2MS10_9ACTN</name>